<feature type="transmembrane region" description="Helical" evidence="1">
    <location>
        <begin position="100"/>
        <end position="121"/>
    </location>
</feature>
<organism evidence="2 3">
    <name type="scientific">Arthrobacter flavus</name>
    <dbReference type="NCBI Taxonomy" id="95172"/>
    <lineage>
        <taxon>Bacteria</taxon>
        <taxon>Bacillati</taxon>
        <taxon>Actinomycetota</taxon>
        <taxon>Actinomycetes</taxon>
        <taxon>Micrococcales</taxon>
        <taxon>Micrococcaceae</taxon>
        <taxon>Arthrobacter</taxon>
    </lineage>
</organism>
<comment type="caution">
    <text evidence="2">The sequence shown here is derived from an EMBL/GenBank/DDBJ whole genome shotgun (WGS) entry which is preliminary data.</text>
</comment>
<keyword evidence="3" id="KW-1185">Reference proteome</keyword>
<dbReference type="RefSeq" id="WP_343879170.1">
    <property type="nucleotide sequence ID" value="NZ_BAAAIJ010000032.1"/>
</dbReference>
<evidence type="ECO:0000256" key="1">
    <source>
        <dbReference type="SAM" id="Phobius"/>
    </source>
</evidence>
<keyword evidence="1" id="KW-0812">Transmembrane</keyword>
<evidence type="ECO:0008006" key="4">
    <source>
        <dbReference type="Google" id="ProtNLM"/>
    </source>
</evidence>
<evidence type="ECO:0000313" key="2">
    <source>
        <dbReference type="EMBL" id="MFD1847000.1"/>
    </source>
</evidence>
<dbReference type="Proteomes" id="UP001597307">
    <property type="component" value="Unassembled WGS sequence"/>
</dbReference>
<reference evidence="3" key="1">
    <citation type="journal article" date="2019" name="Int. J. Syst. Evol. Microbiol.">
        <title>The Global Catalogue of Microorganisms (GCM) 10K type strain sequencing project: providing services to taxonomists for standard genome sequencing and annotation.</title>
        <authorList>
            <consortium name="The Broad Institute Genomics Platform"/>
            <consortium name="The Broad Institute Genome Sequencing Center for Infectious Disease"/>
            <person name="Wu L."/>
            <person name="Ma J."/>
        </authorList>
    </citation>
    <scope>NUCLEOTIDE SEQUENCE [LARGE SCALE GENOMIC DNA]</scope>
    <source>
        <strain evidence="3">JCM 11496</strain>
    </source>
</reference>
<name>A0ABW4Q8L3_9MICC</name>
<sequence length="136" mass="15095">MKYEQSLTAELRYRGTPESDIADILAEVRAHTPAGEDPVDHFGTPTEYAEQYTTQRPAQTKRKNRVLAILVIIAVMYTVFALLAKPLLDINVRDYTGPFMLWPALALILAGTATSFIVTTFKRAPHAAPHSAPNTR</sequence>
<protein>
    <recommendedName>
        <fullName evidence="4">DUF1707 domain-containing protein</fullName>
    </recommendedName>
</protein>
<dbReference type="EMBL" id="JBHUGA010000040">
    <property type="protein sequence ID" value="MFD1847000.1"/>
    <property type="molecule type" value="Genomic_DNA"/>
</dbReference>
<gene>
    <name evidence="2" type="ORF">ACFSFX_10365</name>
</gene>
<proteinExistence type="predicted"/>
<keyword evidence="1" id="KW-1133">Transmembrane helix</keyword>
<evidence type="ECO:0000313" key="3">
    <source>
        <dbReference type="Proteomes" id="UP001597307"/>
    </source>
</evidence>
<accession>A0ABW4Q8L3</accession>
<keyword evidence="1" id="KW-0472">Membrane</keyword>
<feature type="transmembrane region" description="Helical" evidence="1">
    <location>
        <begin position="66"/>
        <end position="88"/>
    </location>
</feature>